<keyword evidence="2" id="KW-0472">Membrane</keyword>
<protein>
    <submittedName>
        <fullName evidence="3">Putative SH3 protein</fullName>
    </submittedName>
</protein>
<gene>
    <name evidence="3" type="ORF">POR1_24</name>
</gene>
<keyword evidence="4" id="KW-1185">Reference proteome</keyword>
<accession>A0A0N9SJC0</accession>
<keyword evidence="1" id="KW-0175">Coiled coil</keyword>
<organism evidence="3 4">
    <name type="scientific">Pseudomonas phage POR1</name>
    <dbReference type="NCBI Taxonomy" id="1718594"/>
    <lineage>
        <taxon>Viruses</taxon>
        <taxon>Duplodnaviria</taxon>
        <taxon>Heunggongvirae</taxon>
        <taxon>Uroviricota</taxon>
        <taxon>Caudoviricetes</taxon>
        <taxon>Porunavirus</taxon>
        <taxon>Porunavirus POR1</taxon>
    </lineage>
</organism>
<feature type="coiled-coil region" evidence="1">
    <location>
        <begin position="28"/>
        <end position="140"/>
    </location>
</feature>
<keyword evidence="2" id="KW-0812">Transmembrane</keyword>
<evidence type="ECO:0000313" key="4">
    <source>
        <dbReference type="Proteomes" id="UP000225954"/>
    </source>
</evidence>
<evidence type="ECO:0000256" key="1">
    <source>
        <dbReference type="SAM" id="Coils"/>
    </source>
</evidence>
<dbReference type="Proteomes" id="UP000225954">
    <property type="component" value="Segment"/>
</dbReference>
<evidence type="ECO:0000313" key="3">
    <source>
        <dbReference type="EMBL" id="ALH46229.1"/>
    </source>
</evidence>
<name>A0A0N9SJC0_9CAUD</name>
<dbReference type="EMBL" id="KT716399">
    <property type="protein sequence ID" value="ALH46229.1"/>
    <property type="molecule type" value="Genomic_DNA"/>
</dbReference>
<evidence type="ECO:0000256" key="2">
    <source>
        <dbReference type="SAM" id="Phobius"/>
    </source>
</evidence>
<sequence length="141" mass="16513">MNMPDFTFLGQYQWVAVLAVAIGLGWFYNRKANKEDRLEEEKSDVLEKLLNTEREDHLRTKAELKDAYSKIVQQINDFAKMTQENATLAERMQHMQKEQQRMSDMVERQSVTIQEQSSRIETLTKQVQTLTAQLTEARAND</sequence>
<keyword evidence="2" id="KW-1133">Transmembrane helix</keyword>
<reference evidence="3 4" key="1">
    <citation type="journal article" date="2016" name="Genome Announc.">
        <title>Genome Sequences of Pseudomonas oryzihabitans Phage POR1 and Pseudomonas aeruginosa Phage PAE1.</title>
        <authorList>
            <person name="Dyson Z.A."/>
            <person name="Seviour R.J."/>
            <person name="Tucci J."/>
            <person name="Petrovski S."/>
        </authorList>
    </citation>
    <scope>NUCLEOTIDE SEQUENCE [LARGE SCALE GENOMIC DNA]</scope>
</reference>
<proteinExistence type="predicted"/>
<feature type="transmembrane region" description="Helical" evidence="2">
    <location>
        <begin position="12"/>
        <end position="29"/>
    </location>
</feature>